<keyword evidence="2" id="KW-1185">Reference proteome</keyword>
<comment type="caution">
    <text evidence="1">The sequence shown here is derived from an EMBL/GenBank/DDBJ whole genome shotgun (WGS) entry which is preliminary data.</text>
</comment>
<sequence>MSSNPKYLDHELTCPNCGTIYLRIPHDVDSFTLIRCSRCDALLGTWSELVSSFDGQGGQNGVFEMSDGQIVRKD</sequence>
<dbReference type="Proteomes" id="UP000550508">
    <property type="component" value="Unassembled WGS sequence"/>
</dbReference>
<dbReference type="EMBL" id="JABUMX010000002">
    <property type="protein sequence ID" value="NTS31373.1"/>
    <property type="molecule type" value="Genomic_DNA"/>
</dbReference>
<reference evidence="1 2" key="1">
    <citation type="submission" date="2020-05" db="EMBL/GenBank/DDBJ databases">
        <authorList>
            <person name="Kim M.K."/>
        </authorList>
    </citation>
    <scope>NUCLEOTIDE SEQUENCE [LARGE SCALE GENOMIC DNA]</scope>
    <source>
        <strain evidence="1 2">BT25</strain>
    </source>
</reference>
<gene>
    <name evidence="1" type="ORF">HQ945_08915</name>
</gene>
<organism evidence="1 2">
    <name type="scientific">Phyllobacterium pellucidum</name>
    <dbReference type="NCBI Taxonomy" id="2740464"/>
    <lineage>
        <taxon>Bacteria</taxon>
        <taxon>Pseudomonadati</taxon>
        <taxon>Pseudomonadota</taxon>
        <taxon>Alphaproteobacteria</taxon>
        <taxon>Hyphomicrobiales</taxon>
        <taxon>Phyllobacteriaceae</taxon>
        <taxon>Phyllobacterium</taxon>
    </lineage>
</organism>
<proteinExistence type="predicted"/>
<protein>
    <submittedName>
        <fullName evidence="1">Uncharacterized protein</fullName>
    </submittedName>
</protein>
<dbReference type="AlphaFoldDB" id="A0A849VU48"/>
<accession>A0A849VU48</accession>
<evidence type="ECO:0000313" key="1">
    <source>
        <dbReference type="EMBL" id="NTS31373.1"/>
    </source>
</evidence>
<evidence type="ECO:0000313" key="2">
    <source>
        <dbReference type="Proteomes" id="UP000550508"/>
    </source>
</evidence>
<dbReference type="RefSeq" id="WP_174207999.1">
    <property type="nucleotide sequence ID" value="NZ_JABUMX010000002.1"/>
</dbReference>
<name>A0A849VU48_9HYPH</name>